<keyword evidence="1" id="KW-0378">Hydrolase</keyword>
<feature type="domain" description="YutG/PgpA" evidence="3">
    <location>
        <begin position="14"/>
        <end position="152"/>
    </location>
</feature>
<dbReference type="EC" id="3.1.3.27" evidence="1"/>
<comment type="caution">
    <text evidence="4">The sequence shown here is derived from an EMBL/GenBank/DDBJ whole genome shotgun (WGS) entry which is preliminary data.</text>
</comment>
<reference evidence="4" key="1">
    <citation type="journal article" date="2014" name="Int. J. Syst. Evol. Microbiol.">
        <title>Complete genome sequence of Corynebacterium casei LMG S-19264T (=DSM 44701T), isolated from a smear-ripened cheese.</title>
        <authorList>
            <consortium name="US DOE Joint Genome Institute (JGI-PGF)"/>
            <person name="Walter F."/>
            <person name="Albersmeier A."/>
            <person name="Kalinowski J."/>
            <person name="Ruckert C."/>
        </authorList>
    </citation>
    <scope>NUCLEOTIDE SEQUENCE</scope>
    <source>
        <strain evidence="4">KCTC 42651</strain>
    </source>
</reference>
<dbReference type="InterPro" id="IPR026037">
    <property type="entry name" value="PgpA"/>
</dbReference>
<keyword evidence="1" id="KW-0442">Lipid degradation</keyword>
<protein>
    <recommendedName>
        <fullName evidence="1">Phosphatidylglycerophosphatase A</fullName>
        <ecNumber evidence="1">3.1.3.27</ecNumber>
    </recommendedName>
    <alternativeName>
        <fullName evidence="1">Phosphatidylglycerolphosphate phosphatase A</fullName>
    </alternativeName>
</protein>
<keyword evidence="1" id="KW-1003">Cell membrane</keyword>
<comment type="function">
    <text evidence="1">Lipid phosphatase which dephosphorylates phosphatidylglycerophosphate (PGP) to phosphatidylglycerol (PG).</text>
</comment>
<evidence type="ECO:0000256" key="1">
    <source>
        <dbReference type="PIRNR" id="PIRNR006162"/>
    </source>
</evidence>
<keyword evidence="1 2" id="KW-0472">Membrane</keyword>
<name>A0A918XS54_9PROT</name>
<dbReference type="CDD" id="cd06971">
    <property type="entry name" value="PgpA"/>
    <property type="match status" value="1"/>
</dbReference>
<accession>A0A918XS54</accession>
<keyword evidence="1" id="KW-0443">Lipid metabolism</keyword>
<comment type="pathway">
    <text evidence="1">Phospholipid metabolism; phosphatidylglycerol biosynthesis; phosphatidylglycerol from CDP-diacylglycerol: step 2/2.</text>
</comment>
<dbReference type="GO" id="GO:0008962">
    <property type="term" value="F:phosphatidylglycerophosphatase activity"/>
    <property type="evidence" value="ECO:0007669"/>
    <property type="project" value="UniProtKB-EC"/>
</dbReference>
<dbReference type="Proteomes" id="UP000630353">
    <property type="component" value="Unassembled WGS sequence"/>
</dbReference>
<dbReference type="PANTHER" id="PTHR36305">
    <property type="entry name" value="PHOSPHATIDYLGLYCEROPHOSPHATASE A"/>
    <property type="match status" value="1"/>
</dbReference>
<evidence type="ECO:0000313" key="4">
    <source>
        <dbReference type="EMBL" id="GHD47453.1"/>
    </source>
</evidence>
<keyword evidence="1 2" id="KW-0812">Transmembrane</keyword>
<organism evidence="4 5">
    <name type="scientific">Thalassobaculum fulvum</name>
    <dbReference type="NCBI Taxonomy" id="1633335"/>
    <lineage>
        <taxon>Bacteria</taxon>
        <taxon>Pseudomonadati</taxon>
        <taxon>Pseudomonadota</taxon>
        <taxon>Alphaproteobacteria</taxon>
        <taxon>Rhodospirillales</taxon>
        <taxon>Thalassobaculaceae</taxon>
        <taxon>Thalassobaculum</taxon>
    </lineage>
</organism>
<evidence type="ECO:0000259" key="3">
    <source>
        <dbReference type="Pfam" id="PF04608"/>
    </source>
</evidence>
<keyword evidence="1" id="KW-1208">Phospholipid metabolism</keyword>
<dbReference type="AlphaFoldDB" id="A0A918XS54"/>
<keyword evidence="1" id="KW-0460">Magnesium</keyword>
<gene>
    <name evidence="4" type="primary">pgpA</name>
    <name evidence="4" type="ORF">GCM10017083_17850</name>
</gene>
<keyword evidence="5" id="KW-1185">Reference proteome</keyword>
<proteinExistence type="predicted"/>
<sequence length="160" mass="17053">MNNRPSLLDPRILVATGFGAGYLPWAPGTWGSLLAAVAAWPITVHLGWQGLLVAALIAAIIGVPATETYQHASRRLDPGEVVIDEVAGQWLALAACPLDPAWWLAGFAAFRLFDVLKPPPAGWIDREYKTPAGVMLDDLVAGLYAVALILVARWAVAPHA</sequence>
<dbReference type="InterPro" id="IPR007686">
    <property type="entry name" value="YutG/PgpA"/>
</dbReference>
<dbReference type="Pfam" id="PF04608">
    <property type="entry name" value="PgpA"/>
    <property type="match status" value="1"/>
</dbReference>
<feature type="transmembrane region" description="Helical" evidence="2">
    <location>
        <begin position="46"/>
        <end position="65"/>
    </location>
</feature>
<dbReference type="RefSeq" id="WP_229836731.1">
    <property type="nucleotide sequence ID" value="NZ_BMZS01000003.1"/>
</dbReference>
<evidence type="ECO:0000313" key="5">
    <source>
        <dbReference type="Proteomes" id="UP000630353"/>
    </source>
</evidence>
<comment type="cofactor">
    <cofactor evidence="1">
        <name>Mg(2+)</name>
        <dbReference type="ChEBI" id="CHEBI:18420"/>
    </cofactor>
</comment>
<comment type="subcellular location">
    <subcellularLocation>
        <location evidence="1">Cell inner membrane</location>
        <topology evidence="1">Multi-pass membrane protein</topology>
    </subcellularLocation>
</comment>
<dbReference type="PANTHER" id="PTHR36305:SF1">
    <property type="entry name" value="PHOSPHATIDYLGLYCEROPHOSPHATASE A"/>
    <property type="match status" value="1"/>
</dbReference>
<dbReference type="GO" id="GO:0009395">
    <property type="term" value="P:phospholipid catabolic process"/>
    <property type="evidence" value="ECO:0007669"/>
    <property type="project" value="UniProtKB-KW"/>
</dbReference>
<keyword evidence="1" id="KW-0479">Metal-binding</keyword>
<dbReference type="EMBL" id="BMZS01000003">
    <property type="protein sequence ID" value="GHD47453.1"/>
    <property type="molecule type" value="Genomic_DNA"/>
</dbReference>
<dbReference type="GO" id="GO:0005886">
    <property type="term" value="C:plasma membrane"/>
    <property type="evidence" value="ECO:0007669"/>
    <property type="project" value="UniProtKB-SubCell"/>
</dbReference>
<reference evidence="4" key="2">
    <citation type="submission" date="2020-09" db="EMBL/GenBank/DDBJ databases">
        <authorList>
            <person name="Sun Q."/>
            <person name="Kim S."/>
        </authorList>
    </citation>
    <scope>NUCLEOTIDE SEQUENCE</scope>
    <source>
        <strain evidence="4">KCTC 42651</strain>
    </source>
</reference>
<dbReference type="SUPFAM" id="SSF101307">
    <property type="entry name" value="YutG-like"/>
    <property type="match status" value="1"/>
</dbReference>
<keyword evidence="1" id="KW-0595">Phospholipid degradation</keyword>
<keyword evidence="1" id="KW-0997">Cell inner membrane</keyword>
<evidence type="ECO:0000256" key="2">
    <source>
        <dbReference type="SAM" id="Phobius"/>
    </source>
</evidence>
<feature type="transmembrane region" description="Helical" evidence="2">
    <location>
        <begin position="12"/>
        <end position="40"/>
    </location>
</feature>
<keyword evidence="2" id="KW-1133">Transmembrane helix</keyword>
<feature type="transmembrane region" description="Helical" evidence="2">
    <location>
        <begin position="139"/>
        <end position="156"/>
    </location>
</feature>
<dbReference type="PIRSF" id="PIRSF006162">
    <property type="entry name" value="PgpA"/>
    <property type="match status" value="1"/>
</dbReference>
<dbReference type="InterPro" id="IPR036681">
    <property type="entry name" value="PgpA-like_sf"/>
</dbReference>
<comment type="catalytic activity">
    <reaction evidence="1">
        <text>a 1,2-diacyl-sn-glycero-3-phospho-(1'-sn-glycero-3'-phosphate) + H2O = a 1,2-diacyl-sn-glycero-3-phospho-(1'-sn-glycerol) + phosphate</text>
        <dbReference type="Rhea" id="RHEA:33751"/>
        <dbReference type="ChEBI" id="CHEBI:15377"/>
        <dbReference type="ChEBI" id="CHEBI:43474"/>
        <dbReference type="ChEBI" id="CHEBI:60110"/>
        <dbReference type="ChEBI" id="CHEBI:64716"/>
        <dbReference type="EC" id="3.1.3.27"/>
    </reaction>
</comment>
<dbReference type="GO" id="GO:0046872">
    <property type="term" value="F:metal ion binding"/>
    <property type="evidence" value="ECO:0007669"/>
    <property type="project" value="UniProtKB-KW"/>
</dbReference>